<reference evidence="2" key="1">
    <citation type="journal article" date="2018" name="BMC Genomics">
        <title>Comparative genomics of the wheat fungal pathogen Pyrenophora tritici-repentis reveals chromosomal variations and genome plasticity.</title>
        <authorList>
            <person name="Moolhuijzen P."/>
            <person name="See P.T."/>
            <person name="Hane J.K."/>
            <person name="Shi G."/>
            <person name="Liu Z."/>
            <person name="Oliver R.P."/>
            <person name="Moffat C.S."/>
        </authorList>
    </citation>
    <scope>NUCLEOTIDE SEQUENCE [LARGE SCALE GENOMIC DNA]</scope>
    <source>
        <strain evidence="2">M4</strain>
    </source>
</reference>
<organism evidence="2 3">
    <name type="scientific">Pyrenophora tritici-repentis</name>
    <dbReference type="NCBI Taxonomy" id="45151"/>
    <lineage>
        <taxon>Eukaryota</taxon>
        <taxon>Fungi</taxon>
        <taxon>Dikarya</taxon>
        <taxon>Ascomycota</taxon>
        <taxon>Pezizomycotina</taxon>
        <taxon>Dothideomycetes</taxon>
        <taxon>Pleosporomycetidae</taxon>
        <taxon>Pleosporales</taxon>
        <taxon>Pleosporineae</taxon>
        <taxon>Pleosporaceae</taxon>
        <taxon>Pyrenophora</taxon>
    </lineage>
</organism>
<dbReference type="Proteomes" id="UP000245464">
    <property type="component" value="Chromosome 5"/>
</dbReference>
<protein>
    <submittedName>
        <fullName evidence="2">Uncharacterized protein</fullName>
    </submittedName>
</protein>
<evidence type="ECO:0000256" key="1">
    <source>
        <dbReference type="SAM" id="MobiDB-lite"/>
    </source>
</evidence>
<name>A0A317A8B3_9PLEO</name>
<comment type="caution">
    <text evidence="2">The sequence shown here is derived from an EMBL/GenBank/DDBJ whole genome shotgun (WGS) entry which is preliminary data.</text>
</comment>
<dbReference type="AlphaFoldDB" id="A0A317A8B3"/>
<proteinExistence type="predicted"/>
<gene>
    <name evidence="2" type="ORF">PtrM4_105630</name>
</gene>
<feature type="compositionally biased region" description="Basic residues" evidence="1">
    <location>
        <begin position="240"/>
        <end position="250"/>
    </location>
</feature>
<dbReference type="KEGG" id="ptrr:90956683"/>
<evidence type="ECO:0000313" key="2">
    <source>
        <dbReference type="EMBL" id="KAF7570561.1"/>
    </source>
</evidence>
<sequence>MAPPKKKSKVDLSHLRSLVHQEKAPAPLTADDIKNMMIPSSFKAHEYTMSLWAEFTESVLQEPKSSTIESAPTVFRIQLFLRWLAATRTGQLEENITDTTIRNRLSSLKRAIKLYTGYQYSPLQNKELEIFIQKDLVQKDELATGAYTKPIAPLPVAEDLIQFMWMCDEYQHPHPRARLQLAFSVVLMTLLGSRPGEFIESGAWKHSNEGLLYGDIDLVRYQNGTYTGYLLHLRLRNRKGHRNNKKHSQSSRKDSYTCPEETINGPYQR</sequence>
<dbReference type="PANTHER" id="PTHR37535:SF3">
    <property type="entry name" value="FLUG DOMAIN-CONTAINING PROTEIN"/>
    <property type="match status" value="1"/>
</dbReference>
<evidence type="ECO:0000313" key="3">
    <source>
        <dbReference type="Proteomes" id="UP000245464"/>
    </source>
</evidence>
<feature type="region of interest" description="Disordered" evidence="1">
    <location>
        <begin position="240"/>
        <end position="269"/>
    </location>
</feature>
<dbReference type="EMBL" id="NQIK02000005">
    <property type="protein sequence ID" value="KAF7570561.1"/>
    <property type="molecule type" value="Genomic_DNA"/>
</dbReference>
<dbReference type="PANTHER" id="PTHR37535">
    <property type="entry name" value="FLUG DOMAIN PROTEIN"/>
    <property type="match status" value="1"/>
</dbReference>
<accession>A0A317A8B3</accession>
<dbReference type="GeneID" id="90956683"/>
<dbReference type="RefSeq" id="XP_065962108.1">
    <property type="nucleotide sequence ID" value="XM_066107659.1"/>
</dbReference>